<dbReference type="PANTHER" id="PTHR42781">
    <property type="entry name" value="SPERMIDINE/PUTRESCINE IMPORT ATP-BINDING PROTEIN POTA"/>
    <property type="match status" value="1"/>
</dbReference>
<dbReference type="InterPro" id="IPR017871">
    <property type="entry name" value="ABC_transporter-like_CS"/>
</dbReference>
<dbReference type="GO" id="GO:0016887">
    <property type="term" value="F:ATP hydrolysis activity"/>
    <property type="evidence" value="ECO:0007669"/>
    <property type="project" value="InterPro"/>
</dbReference>
<keyword evidence="2" id="KW-0547">Nucleotide-binding</keyword>
<reference evidence="5" key="1">
    <citation type="submission" date="2020-10" db="EMBL/GenBank/DDBJ databases">
        <authorList>
            <person name="Gilroy R."/>
        </authorList>
    </citation>
    <scope>NUCLEOTIDE SEQUENCE</scope>
    <source>
        <strain evidence="5">CHK178-757</strain>
    </source>
</reference>
<accession>A0A9D1F4N2</accession>
<sequence length="357" mass="40324">MALIVDIKKKLGNFCLDVHFKAENEVLGLLGPSGCGKSMTLKCIAGIAAPDEGQIILDGNVLFDSEKKINLSPQKRHVGLLFQNYALFPNMNVYQNIRTGLWRDKRSRRDTDMAVKKIMEKLYISDLEKHMPSQLSGGQQQRVALARILVSDPRILMLDEPFASLDAYLRWEVETQLARILKDYKKTVLFVSHDKDEVYRLCPRVCAMTRGYASEPQNAAEMFEHPSTLSQALLSGCKNISKARPLSGHSLIAEEWGICLETARQVPKDLTAVGIHGKYLKPSYAETDLNRIPCQLTRKASDSMYDKYQLIPSGVLQGQGKLLCMDVIKDTWDPGSFFEPPESFITFNEENLMFFTH</sequence>
<evidence type="ECO:0000256" key="2">
    <source>
        <dbReference type="ARBA" id="ARBA00022741"/>
    </source>
</evidence>
<dbReference type="InterPro" id="IPR003593">
    <property type="entry name" value="AAA+_ATPase"/>
</dbReference>
<dbReference type="InterPro" id="IPR027417">
    <property type="entry name" value="P-loop_NTPase"/>
</dbReference>
<dbReference type="Pfam" id="PF00005">
    <property type="entry name" value="ABC_tran"/>
    <property type="match status" value="1"/>
</dbReference>
<dbReference type="PROSITE" id="PS00211">
    <property type="entry name" value="ABC_TRANSPORTER_1"/>
    <property type="match status" value="1"/>
</dbReference>
<dbReference type="Proteomes" id="UP000823927">
    <property type="component" value="Unassembled WGS sequence"/>
</dbReference>
<name>A0A9D1F4N2_9FIRM</name>
<proteinExistence type="predicted"/>
<dbReference type="Gene3D" id="3.40.50.300">
    <property type="entry name" value="P-loop containing nucleotide triphosphate hydrolases"/>
    <property type="match status" value="1"/>
</dbReference>
<organism evidence="5 6">
    <name type="scientific">Candidatus Scybalocola faecigallinarum</name>
    <dbReference type="NCBI Taxonomy" id="2840941"/>
    <lineage>
        <taxon>Bacteria</taxon>
        <taxon>Bacillati</taxon>
        <taxon>Bacillota</taxon>
        <taxon>Clostridia</taxon>
        <taxon>Lachnospirales</taxon>
        <taxon>Lachnospiraceae</taxon>
        <taxon>Lachnospiraceae incertae sedis</taxon>
        <taxon>Candidatus Scybalocola (ex Gilroy et al. 2021)</taxon>
    </lineage>
</organism>
<keyword evidence="1" id="KW-0813">Transport</keyword>
<dbReference type="EMBL" id="DVIT01000030">
    <property type="protein sequence ID" value="HIS47588.1"/>
    <property type="molecule type" value="Genomic_DNA"/>
</dbReference>
<gene>
    <name evidence="5" type="ORF">IAB46_08560</name>
</gene>
<evidence type="ECO:0000256" key="1">
    <source>
        <dbReference type="ARBA" id="ARBA00022448"/>
    </source>
</evidence>
<dbReference type="SMART" id="SM00382">
    <property type="entry name" value="AAA"/>
    <property type="match status" value="1"/>
</dbReference>
<evidence type="ECO:0000313" key="5">
    <source>
        <dbReference type="EMBL" id="HIS47588.1"/>
    </source>
</evidence>
<evidence type="ECO:0000259" key="4">
    <source>
        <dbReference type="PROSITE" id="PS50893"/>
    </source>
</evidence>
<dbReference type="AlphaFoldDB" id="A0A9D1F4N2"/>
<evidence type="ECO:0000313" key="6">
    <source>
        <dbReference type="Proteomes" id="UP000823927"/>
    </source>
</evidence>
<dbReference type="InterPro" id="IPR003439">
    <property type="entry name" value="ABC_transporter-like_ATP-bd"/>
</dbReference>
<evidence type="ECO:0000256" key="3">
    <source>
        <dbReference type="ARBA" id="ARBA00022840"/>
    </source>
</evidence>
<reference evidence="5" key="2">
    <citation type="journal article" date="2021" name="PeerJ">
        <title>Extensive microbial diversity within the chicken gut microbiome revealed by metagenomics and culture.</title>
        <authorList>
            <person name="Gilroy R."/>
            <person name="Ravi A."/>
            <person name="Getino M."/>
            <person name="Pursley I."/>
            <person name="Horton D.L."/>
            <person name="Alikhan N.F."/>
            <person name="Baker D."/>
            <person name="Gharbi K."/>
            <person name="Hall N."/>
            <person name="Watson M."/>
            <person name="Adriaenssens E.M."/>
            <person name="Foster-Nyarko E."/>
            <person name="Jarju S."/>
            <person name="Secka A."/>
            <person name="Antonio M."/>
            <person name="Oren A."/>
            <person name="Chaudhuri R.R."/>
            <person name="La Ragione R."/>
            <person name="Hildebrand F."/>
            <person name="Pallen M.J."/>
        </authorList>
    </citation>
    <scope>NUCLEOTIDE SEQUENCE</scope>
    <source>
        <strain evidence="5">CHK178-757</strain>
    </source>
</reference>
<comment type="caution">
    <text evidence="5">The sequence shown here is derived from an EMBL/GenBank/DDBJ whole genome shotgun (WGS) entry which is preliminary data.</text>
</comment>
<dbReference type="SUPFAM" id="SSF52540">
    <property type="entry name" value="P-loop containing nucleoside triphosphate hydrolases"/>
    <property type="match status" value="1"/>
</dbReference>
<protein>
    <submittedName>
        <fullName evidence="5">ATP-binding cassette domain-containing protein</fullName>
    </submittedName>
</protein>
<dbReference type="InterPro" id="IPR050093">
    <property type="entry name" value="ABC_SmlMolc_Importer"/>
</dbReference>
<dbReference type="PROSITE" id="PS50893">
    <property type="entry name" value="ABC_TRANSPORTER_2"/>
    <property type="match status" value="1"/>
</dbReference>
<feature type="domain" description="ABC transporter" evidence="4">
    <location>
        <begin position="2"/>
        <end position="235"/>
    </location>
</feature>
<dbReference type="GO" id="GO:0005524">
    <property type="term" value="F:ATP binding"/>
    <property type="evidence" value="ECO:0007669"/>
    <property type="project" value="UniProtKB-KW"/>
</dbReference>
<keyword evidence="3 5" id="KW-0067">ATP-binding</keyword>
<dbReference type="PANTHER" id="PTHR42781:SF4">
    <property type="entry name" value="SPERMIDINE_PUTRESCINE IMPORT ATP-BINDING PROTEIN POTA"/>
    <property type="match status" value="1"/>
</dbReference>